<comment type="similarity">
    <text evidence="2">Belongs to the ABC-2 integral membrane protein family.</text>
</comment>
<keyword evidence="4" id="KW-0812">Transmembrane</keyword>
<accession>A0A842I6I5</accession>
<name>A0A842I6I5_9RHOB</name>
<evidence type="ECO:0000256" key="2">
    <source>
        <dbReference type="ARBA" id="ARBA00007783"/>
    </source>
</evidence>
<keyword evidence="3" id="KW-0813">Transport</keyword>
<dbReference type="PANTHER" id="PTHR30413">
    <property type="entry name" value="INNER MEMBRANE TRANSPORT PERMEASE"/>
    <property type="match status" value="1"/>
</dbReference>
<gene>
    <name evidence="5" type="ORF">H7F16_05675</name>
</gene>
<comment type="caution">
    <text evidence="5">The sequence shown here is derived from an EMBL/GenBank/DDBJ whole genome shotgun (WGS) entry which is preliminary data.</text>
</comment>
<evidence type="ECO:0000256" key="4">
    <source>
        <dbReference type="SAM" id="Phobius"/>
    </source>
</evidence>
<evidence type="ECO:0000256" key="1">
    <source>
        <dbReference type="ARBA" id="ARBA00004429"/>
    </source>
</evidence>
<dbReference type="PANTHER" id="PTHR30413:SF8">
    <property type="entry name" value="TRANSPORT PERMEASE PROTEIN"/>
    <property type="match status" value="1"/>
</dbReference>
<proteinExistence type="inferred from homology"/>
<dbReference type="Proteomes" id="UP000555411">
    <property type="component" value="Unassembled WGS sequence"/>
</dbReference>
<feature type="transmembrane region" description="Helical" evidence="4">
    <location>
        <begin position="243"/>
        <end position="262"/>
    </location>
</feature>
<dbReference type="GO" id="GO:0015920">
    <property type="term" value="P:lipopolysaccharide transport"/>
    <property type="evidence" value="ECO:0007669"/>
    <property type="project" value="TreeGrafter"/>
</dbReference>
<dbReference type="RefSeq" id="WP_185796545.1">
    <property type="nucleotide sequence ID" value="NZ_JACLQD010000001.1"/>
</dbReference>
<evidence type="ECO:0000313" key="5">
    <source>
        <dbReference type="EMBL" id="MBC2834987.1"/>
    </source>
</evidence>
<keyword evidence="4" id="KW-1133">Transmembrane helix</keyword>
<sequence length="274" mass="30586">MKFYAEVKQTHARTAWSILELVFHGAVHNVRKSHTSAVIGLLLNLVQAVMMIAGFYLMFAFTGTRHIAIRGDYILYLMSGIFMYMTHVKAMQTVMKADGPTSAMMKHGPMNTLIAVGAAALGALYLQILSAIVVLFIYHAVISPITIDQPIQTLGMMVLAWATGVAIGMIFRAATPWQPRFFGIVATIYARLNMIASGKMFVANAMPTVVLGWFDWNPLFHIIDQGRGFIFLNYAPRYSNVEYPLYFLLACLTIGLMGEFYTMKRVSLSWSMGK</sequence>
<dbReference type="GO" id="GO:0005886">
    <property type="term" value="C:plasma membrane"/>
    <property type="evidence" value="ECO:0007669"/>
    <property type="project" value="UniProtKB-SubCell"/>
</dbReference>
<keyword evidence="6" id="KW-1185">Reference proteome</keyword>
<feature type="transmembrane region" description="Helical" evidence="4">
    <location>
        <begin position="201"/>
        <end position="223"/>
    </location>
</feature>
<evidence type="ECO:0000256" key="3">
    <source>
        <dbReference type="ARBA" id="ARBA00022448"/>
    </source>
</evidence>
<feature type="transmembrane region" description="Helical" evidence="4">
    <location>
        <begin position="73"/>
        <end position="92"/>
    </location>
</feature>
<feature type="transmembrane region" description="Helical" evidence="4">
    <location>
        <begin position="37"/>
        <end position="61"/>
    </location>
</feature>
<protein>
    <submittedName>
        <fullName evidence="5">ABC transporter permease</fullName>
    </submittedName>
</protein>
<keyword evidence="4" id="KW-0472">Membrane</keyword>
<evidence type="ECO:0000313" key="6">
    <source>
        <dbReference type="Proteomes" id="UP000555411"/>
    </source>
</evidence>
<feature type="transmembrane region" description="Helical" evidence="4">
    <location>
        <begin position="112"/>
        <end position="141"/>
    </location>
</feature>
<comment type="subcellular location">
    <subcellularLocation>
        <location evidence="1">Cell inner membrane</location>
        <topology evidence="1">Multi-pass membrane protein</topology>
    </subcellularLocation>
</comment>
<feature type="transmembrane region" description="Helical" evidence="4">
    <location>
        <begin position="153"/>
        <end position="171"/>
    </location>
</feature>
<dbReference type="EMBL" id="JACLQD010000001">
    <property type="protein sequence ID" value="MBC2834987.1"/>
    <property type="molecule type" value="Genomic_DNA"/>
</dbReference>
<organism evidence="5 6">
    <name type="scientific">Paragemmobacter straminiformis</name>
    <dbReference type="NCBI Taxonomy" id="2045119"/>
    <lineage>
        <taxon>Bacteria</taxon>
        <taxon>Pseudomonadati</taxon>
        <taxon>Pseudomonadota</taxon>
        <taxon>Alphaproteobacteria</taxon>
        <taxon>Rhodobacterales</taxon>
        <taxon>Paracoccaceae</taxon>
        <taxon>Paragemmobacter</taxon>
    </lineage>
</organism>
<dbReference type="AlphaFoldDB" id="A0A842I6I5"/>
<reference evidence="5 6" key="1">
    <citation type="journal article" date="2017" name="Int. J. Syst. Evol. Microbiol.">
        <title>Gemmobacter straminiformis sp. nov., isolated from an artificial fountain.</title>
        <authorList>
            <person name="Kang J.Y."/>
            <person name="Kim M.J."/>
            <person name="Chun J."/>
            <person name="Son K.P."/>
            <person name="Jahng K.Y."/>
        </authorList>
    </citation>
    <scope>NUCLEOTIDE SEQUENCE [LARGE SCALE GENOMIC DNA]</scope>
    <source>
        <strain evidence="5 6">CAM-8</strain>
    </source>
</reference>